<protein>
    <recommendedName>
        <fullName evidence="4">Glycosyltransferase</fullName>
        <ecNumber evidence="4">2.4.1.-</ecNumber>
    </recommendedName>
</protein>
<dbReference type="InterPro" id="IPR002213">
    <property type="entry name" value="UDP_glucos_trans"/>
</dbReference>
<keyword evidence="6" id="KW-1185">Reference proteome</keyword>
<dbReference type="Pfam" id="PF00201">
    <property type="entry name" value="UDPGT"/>
    <property type="match status" value="1"/>
</dbReference>
<comment type="similarity">
    <text evidence="1 3">Belongs to the UDP-glycosyltransferase family.</text>
</comment>
<dbReference type="PANTHER" id="PTHR11926">
    <property type="entry name" value="GLUCOSYL/GLUCURONOSYL TRANSFERASES"/>
    <property type="match status" value="1"/>
</dbReference>
<dbReference type="CDD" id="cd03784">
    <property type="entry name" value="GT1_Gtf-like"/>
    <property type="match status" value="1"/>
</dbReference>
<dbReference type="InterPro" id="IPR035595">
    <property type="entry name" value="UDP_glycos_trans_CS"/>
</dbReference>
<dbReference type="GO" id="GO:0080044">
    <property type="term" value="F:quercetin 7-O-glucosyltransferase activity"/>
    <property type="evidence" value="ECO:0007669"/>
    <property type="project" value="TreeGrafter"/>
</dbReference>
<dbReference type="AlphaFoldDB" id="A0A833QKM3"/>
<comment type="caution">
    <text evidence="5">The sequence shown here is derived from an EMBL/GenBank/DDBJ whole genome shotgun (WGS) entry which is preliminary data.</text>
</comment>
<gene>
    <name evidence="5" type="ORF">FCM35_KLT11474</name>
</gene>
<name>A0A833QKM3_9POAL</name>
<organism evidence="5 6">
    <name type="scientific">Carex littledalei</name>
    <dbReference type="NCBI Taxonomy" id="544730"/>
    <lineage>
        <taxon>Eukaryota</taxon>
        <taxon>Viridiplantae</taxon>
        <taxon>Streptophyta</taxon>
        <taxon>Embryophyta</taxon>
        <taxon>Tracheophyta</taxon>
        <taxon>Spermatophyta</taxon>
        <taxon>Magnoliopsida</taxon>
        <taxon>Liliopsida</taxon>
        <taxon>Poales</taxon>
        <taxon>Cyperaceae</taxon>
        <taxon>Cyperoideae</taxon>
        <taxon>Cariceae</taxon>
        <taxon>Carex</taxon>
        <taxon>Carex subgen. Euthyceras</taxon>
    </lineage>
</organism>
<evidence type="ECO:0000313" key="5">
    <source>
        <dbReference type="EMBL" id="KAF3324007.1"/>
    </source>
</evidence>
<proteinExistence type="inferred from homology"/>
<dbReference type="PANTHER" id="PTHR11926:SF774">
    <property type="entry name" value="UDP-GLYCOSYLTRANSFERASE 85A1-RELATED"/>
    <property type="match status" value="1"/>
</dbReference>
<evidence type="ECO:0000256" key="4">
    <source>
        <dbReference type="RuleBase" id="RU362057"/>
    </source>
</evidence>
<evidence type="ECO:0000256" key="1">
    <source>
        <dbReference type="ARBA" id="ARBA00009995"/>
    </source>
</evidence>
<evidence type="ECO:0000256" key="3">
    <source>
        <dbReference type="RuleBase" id="RU003718"/>
    </source>
</evidence>
<dbReference type="Proteomes" id="UP000623129">
    <property type="component" value="Unassembled WGS sequence"/>
</dbReference>
<dbReference type="PROSITE" id="PS00375">
    <property type="entry name" value="UDPGT"/>
    <property type="match status" value="1"/>
</dbReference>
<dbReference type="OrthoDB" id="597527at2759"/>
<dbReference type="EMBL" id="SWLB01000022">
    <property type="protein sequence ID" value="KAF3324007.1"/>
    <property type="molecule type" value="Genomic_DNA"/>
</dbReference>
<keyword evidence="2 3" id="KW-0808">Transferase</keyword>
<dbReference type="EC" id="2.4.1.-" evidence="4"/>
<accession>A0A833QKM3</accession>
<evidence type="ECO:0000313" key="6">
    <source>
        <dbReference type="Proteomes" id="UP000623129"/>
    </source>
</evidence>
<keyword evidence="3" id="KW-0328">Glycosyltransferase</keyword>
<dbReference type="GO" id="GO:0080043">
    <property type="term" value="F:quercetin 3-O-glucosyltransferase activity"/>
    <property type="evidence" value="ECO:0007669"/>
    <property type="project" value="TreeGrafter"/>
</dbReference>
<evidence type="ECO:0000256" key="2">
    <source>
        <dbReference type="ARBA" id="ARBA00022679"/>
    </source>
</evidence>
<dbReference type="FunFam" id="3.40.50.2000:FF:000060">
    <property type="entry name" value="Glycosyltransferase"/>
    <property type="match status" value="1"/>
</dbReference>
<dbReference type="SUPFAM" id="SSF53756">
    <property type="entry name" value="UDP-Glycosyltransferase/glycogen phosphorylase"/>
    <property type="match status" value="1"/>
</dbReference>
<dbReference type="Gene3D" id="3.40.50.2000">
    <property type="entry name" value="Glycogen Phosphorylase B"/>
    <property type="match status" value="2"/>
</dbReference>
<reference evidence="5" key="1">
    <citation type="submission" date="2020-01" db="EMBL/GenBank/DDBJ databases">
        <title>Genome sequence of Kobresia littledalei, the first chromosome-level genome in the family Cyperaceae.</title>
        <authorList>
            <person name="Qu G."/>
        </authorList>
    </citation>
    <scope>NUCLEOTIDE SEQUENCE</scope>
    <source>
        <strain evidence="5">C.B.Clarke</strain>
        <tissue evidence="5">Leaf</tissue>
    </source>
</reference>
<sequence>METNQTNNSCNQPSIFRHVVAIPFPGRGHVNPMLSLCHSLLQSHSNLLISIILTEEWARLVSLPSHPNLRLATISNVLPSEAERGFRYAEFVEAVLTLMGGPVDKAIEEMDPAVDLLIADLLLPWVPEIGRRRRVNVAAFWPQSASAFLALLQFKRAESGETESNDKAKDALRYLPRGSSTHLLDFSKSKGMHSKFLQVISWYPFSQALLFNSFNDIEPQSLQTLASEISVPIYPIGPLLPLPLITLGNSYPDYLKWLNKYPENSVLYVSLGSFLSLSDNELKELTLGLMLSGHPFIWAIHGTSSLRVVNESLKGYDKGLIVPWCDQYTVLSHRSIGGFLTHCGWNSTLEALKCGLPMIVYPLMWDQYPNAKMVVEDWRVGLSVKSSGEDDVLKREEIASVVRKLMDFDACERKEIIEKVKEMKEKFAVVLETENGGSRLAVKCIVQDLIMHGDNVSRKR</sequence>